<dbReference type="AlphaFoldDB" id="A0A239LSE8"/>
<proteinExistence type="predicted"/>
<feature type="non-terminal residue" evidence="1">
    <location>
        <position position="60"/>
    </location>
</feature>
<evidence type="ECO:0000313" key="2">
    <source>
        <dbReference type="Proteomes" id="UP000198339"/>
    </source>
</evidence>
<accession>A0A239LSE8</accession>
<dbReference type="OrthoDB" id="9759295at2"/>
<sequence length="60" mass="6805">MSATKILWGQILAVFAIVLTSVWSATQWTAAALAHQPQLGSPWFTIGDWQIYPPPAFFWW</sequence>
<gene>
    <name evidence="1" type="ORF">SAMN06295955_1323</name>
</gene>
<reference evidence="1 2" key="1">
    <citation type="submission" date="2017-06" db="EMBL/GenBank/DDBJ databases">
        <authorList>
            <person name="Kim H.J."/>
            <person name="Triplett B.A."/>
        </authorList>
    </citation>
    <scope>NUCLEOTIDE SEQUENCE [LARGE SCALE GENOMIC DNA]</scope>
    <source>
        <strain evidence="1 2">DS15</strain>
    </source>
</reference>
<dbReference type="EMBL" id="FZPA01000032">
    <property type="protein sequence ID" value="SNT32564.1"/>
    <property type="molecule type" value="Genomic_DNA"/>
</dbReference>
<evidence type="ECO:0000313" key="1">
    <source>
        <dbReference type="EMBL" id="SNT32564.1"/>
    </source>
</evidence>
<name>A0A239LSE8_9SPHN</name>
<protein>
    <submittedName>
        <fullName evidence="1">Uncharacterized protein</fullName>
    </submittedName>
</protein>
<keyword evidence="2" id="KW-1185">Reference proteome</keyword>
<dbReference type="Proteomes" id="UP000198339">
    <property type="component" value="Unassembled WGS sequence"/>
</dbReference>
<organism evidence="1 2">
    <name type="scientific">Sphingopyxis indica</name>
    <dbReference type="NCBI Taxonomy" id="436663"/>
    <lineage>
        <taxon>Bacteria</taxon>
        <taxon>Pseudomonadati</taxon>
        <taxon>Pseudomonadota</taxon>
        <taxon>Alphaproteobacteria</taxon>
        <taxon>Sphingomonadales</taxon>
        <taxon>Sphingomonadaceae</taxon>
        <taxon>Sphingopyxis</taxon>
    </lineage>
</organism>
<dbReference type="RefSeq" id="WP_141134066.1">
    <property type="nucleotide sequence ID" value="NZ_FZPA01000032.1"/>
</dbReference>